<dbReference type="Gene3D" id="2.40.30.10">
    <property type="entry name" value="Translation factors"/>
    <property type="match status" value="1"/>
</dbReference>
<feature type="active site" description="Cysteine persulfide intermediate" evidence="9">
    <location>
        <position position="188"/>
    </location>
</feature>
<dbReference type="RefSeq" id="WP_015725888.1">
    <property type="nucleotide sequence ID" value="NC_014972.1"/>
</dbReference>
<evidence type="ECO:0000313" key="13">
    <source>
        <dbReference type="Proteomes" id="UP000006365"/>
    </source>
</evidence>
<dbReference type="KEGG" id="dpr:Despr_3237"/>
<keyword evidence="5 9" id="KW-0067">ATP-binding</keyword>
<dbReference type="Pfam" id="PF20258">
    <property type="entry name" value="tRNA_Me_trans_C"/>
    <property type="match status" value="1"/>
</dbReference>
<evidence type="ECO:0000259" key="10">
    <source>
        <dbReference type="Pfam" id="PF20258"/>
    </source>
</evidence>
<dbReference type="Proteomes" id="UP000006365">
    <property type="component" value="Chromosome"/>
</dbReference>
<dbReference type="InterPro" id="IPR004506">
    <property type="entry name" value="MnmA-like"/>
</dbReference>
<dbReference type="Pfam" id="PF03054">
    <property type="entry name" value="tRNA_Me_trans"/>
    <property type="match status" value="1"/>
</dbReference>
<comment type="catalytic activity">
    <reaction evidence="8 9">
        <text>S-sulfanyl-L-cysteinyl-[protein] + uridine(34) in tRNA + AH2 + ATP = 2-thiouridine(34) in tRNA + L-cysteinyl-[protein] + A + AMP + diphosphate + H(+)</text>
        <dbReference type="Rhea" id="RHEA:47032"/>
        <dbReference type="Rhea" id="RHEA-COMP:10131"/>
        <dbReference type="Rhea" id="RHEA-COMP:11726"/>
        <dbReference type="Rhea" id="RHEA-COMP:11727"/>
        <dbReference type="Rhea" id="RHEA-COMP:11728"/>
        <dbReference type="ChEBI" id="CHEBI:13193"/>
        <dbReference type="ChEBI" id="CHEBI:15378"/>
        <dbReference type="ChEBI" id="CHEBI:17499"/>
        <dbReference type="ChEBI" id="CHEBI:29950"/>
        <dbReference type="ChEBI" id="CHEBI:30616"/>
        <dbReference type="ChEBI" id="CHEBI:33019"/>
        <dbReference type="ChEBI" id="CHEBI:61963"/>
        <dbReference type="ChEBI" id="CHEBI:65315"/>
        <dbReference type="ChEBI" id="CHEBI:87170"/>
        <dbReference type="ChEBI" id="CHEBI:456215"/>
        <dbReference type="EC" id="2.8.1.13"/>
    </reaction>
</comment>
<evidence type="ECO:0000313" key="12">
    <source>
        <dbReference type="EMBL" id="ADW19364.1"/>
    </source>
</evidence>
<dbReference type="Gene3D" id="3.40.50.620">
    <property type="entry name" value="HUPs"/>
    <property type="match status" value="1"/>
</dbReference>
<name>A0A7U3YPV2_DESPD</name>
<evidence type="ECO:0000256" key="4">
    <source>
        <dbReference type="ARBA" id="ARBA00022741"/>
    </source>
</evidence>
<feature type="binding site" evidence="9">
    <location>
        <begin position="9"/>
        <end position="16"/>
    </location>
    <ligand>
        <name>ATP</name>
        <dbReference type="ChEBI" id="CHEBI:30616"/>
    </ligand>
</feature>
<feature type="region of interest" description="Interaction with tRNA" evidence="9">
    <location>
        <begin position="139"/>
        <end position="141"/>
    </location>
</feature>
<evidence type="ECO:0000256" key="3">
    <source>
        <dbReference type="ARBA" id="ARBA00022694"/>
    </source>
</evidence>
<comment type="function">
    <text evidence="9">Catalyzes the 2-thiolation of uridine at the wobble position (U34) of tRNA, leading to the formation of s(2)U34.</text>
</comment>
<evidence type="ECO:0000259" key="11">
    <source>
        <dbReference type="Pfam" id="PF20259"/>
    </source>
</evidence>
<feature type="active site" description="Nucleophile" evidence="9">
    <location>
        <position position="93"/>
    </location>
</feature>
<evidence type="ECO:0000256" key="9">
    <source>
        <dbReference type="HAMAP-Rule" id="MF_00144"/>
    </source>
</evidence>
<gene>
    <name evidence="9" type="primary">mnmA</name>
    <name evidence="12" type="ordered locus">Despr_3237</name>
</gene>
<keyword evidence="7" id="KW-1015">Disulfide bond</keyword>
<dbReference type="NCBIfam" id="NF001138">
    <property type="entry name" value="PRK00143.1"/>
    <property type="match status" value="1"/>
</dbReference>
<feature type="domain" description="tRNA-specific 2-thiouridylase MnmA-like central" evidence="11">
    <location>
        <begin position="203"/>
        <end position="259"/>
    </location>
</feature>
<comment type="caution">
    <text evidence="9">Lacks conserved residue(s) required for the propagation of feature annotation.</text>
</comment>
<dbReference type="HAMAP" id="MF_00144">
    <property type="entry name" value="tRNA_thiouridyl_MnmA"/>
    <property type="match status" value="1"/>
</dbReference>
<sequence length="350" mass="38478">MAVLSVGVAMSGGVDSTMAASLLQEQGHDVHGFFMLLPLANLEVQRQRVREVADRLSIPLTEVDLRQSFAEQVIGYFNRSYRAGLTPNPCIHCNRSVKFGLLADTMRHQDLERIATGHYARVQSVGDRCFVARGSDRTKDQSYFLARLAADQVNTLLFPLGDWTKQQVYARAAALGFHFSGEESQDVCFLSQGLAAFLSEQGIGDLCGPVVTADGRQIGEHRGVWHYTIGQRRGLGLPDVTPWYVVGLDGPGNRVIVGKQDDLFATRCTVHALRWTHQPPALPWRGLVQLRSRHTPAMAALAPSGPEQWSLVFDTPQRAITPGQFAVCYEHDRVVGSAVIGTGADLEERT</sequence>
<dbReference type="PANTHER" id="PTHR11933:SF5">
    <property type="entry name" value="MITOCHONDRIAL TRNA-SPECIFIC 2-THIOURIDYLASE 1"/>
    <property type="match status" value="1"/>
</dbReference>
<dbReference type="InterPro" id="IPR046885">
    <property type="entry name" value="MnmA-like_C"/>
</dbReference>
<evidence type="ECO:0000256" key="1">
    <source>
        <dbReference type="ARBA" id="ARBA00022555"/>
    </source>
</evidence>
<evidence type="ECO:0000256" key="7">
    <source>
        <dbReference type="ARBA" id="ARBA00023157"/>
    </source>
</evidence>
<proteinExistence type="inferred from homology"/>
<keyword evidence="4 9" id="KW-0547">Nucleotide-binding</keyword>
<comment type="similarity">
    <text evidence="9">Belongs to the MnmA/TRMU family.</text>
</comment>
<organism evidence="12 13">
    <name type="scientific">Desulfobulbus propionicus (strain ATCC 33891 / DSM 2032 / VKM B-1956 / 1pr3)</name>
    <dbReference type="NCBI Taxonomy" id="577650"/>
    <lineage>
        <taxon>Bacteria</taxon>
        <taxon>Pseudomonadati</taxon>
        <taxon>Thermodesulfobacteriota</taxon>
        <taxon>Desulfobulbia</taxon>
        <taxon>Desulfobulbales</taxon>
        <taxon>Desulfobulbaceae</taxon>
        <taxon>Desulfobulbus</taxon>
    </lineage>
</organism>
<keyword evidence="9" id="KW-0963">Cytoplasm</keyword>
<dbReference type="SUPFAM" id="SSF52402">
    <property type="entry name" value="Adenine nucleotide alpha hydrolases-like"/>
    <property type="match status" value="1"/>
</dbReference>
<dbReference type="CDD" id="cd01998">
    <property type="entry name" value="MnmA_TRMU-like"/>
    <property type="match status" value="1"/>
</dbReference>
<keyword evidence="13" id="KW-1185">Reference proteome</keyword>
<evidence type="ECO:0000256" key="5">
    <source>
        <dbReference type="ARBA" id="ARBA00022840"/>
    </source>
</evidence>
<protein>
    <recommendedName>
        <fullName evidence="9">tRNA-specific 2-thiouridylase MnmA</fullName>
        <ecNumber evidence="9">2.8.1.13</ecNumber>
    </recommendedName>
</protein>
<keyword evidence="2 9" id="KW-0808">Transferase</keyword>
<dbReference type="NCBIfam" id="TIGR00420">
    <property type="entry name" value="trmU"/>
    <property type="match status" value="1"/>
</dbReference>
<feature type="site" description="Interaction with tRNA" evidence="9">
    <location>
        <position position="324"/>
    </location>
</feature>
<keyword evidence="6 9" id="KW-0694">RNA-binding</keyword>
<dbReference type="InterPro" id="IPR014729">
    <property type="entry name" value="Rossmann-like_a/b/a_fold"/>
</dbReference>
<dbReference type="Gene3D" id="2.30.30.280">
    <property type="entry name" value="Adenine nucleotide alpha hydrolases-like domains"/>
    <property type="match status" value="1"/>
</dbReference>
<accession>A0A7U3YPV2</accession>
<dbReference type="Pfam" id="PF20259">
    <property type="entry name" value="tRNA_Me_trans_M"/>
    <property type="match status" value="1"/>
</dbReference>
<feature type="binding site" evidence="9">
    <location>
        <position position="117"/>
    </location>
    <ligand>
        <name>ATP</name>
        <dbReference type="ChEBI" id="CHEBI:30616"/>
    </ligand>
</feature>
<keyword evidence="3 9" id="KW-0819">tRNA processing</keyword>
<dbReference type="InterPro" id="IPR046884">
    <property type="entry name" value="MnmA-like_central"/>
</dbReference>
<evidence type="ECO:0000256" key="6">
    <source>
        <dbReference type="ARBA" id="ARBA00022884"/>
    </source>
</evidence>
<dbReference type="PANTHER" id="PTHR11933">
    <property type="entry name" value="TRNA 5-METHYLAMINOMETHYL-2-THIOURIDYLATE -METHYLTRANSFERASE"/>
    <property type="match status" value="1"/>
</dbReference>
<dbReference type="EC" id="2.8.1.13" evidence="9"/>
<feature type="domain" description="tRNA-specific 2-thiouridylase MnmA-like C-terminal" evidence="10">
    <location>
        <begin position="267"/>
        <end position="340"/>
    </location>
</feature>
<dbReference type="EMBL" id="CP002364">
    <property type="protein sequence ID" value="ADW19364.1"/>
    <property type="molecule type" value="Genomic_DNA"/>
</dbReference>
<dbReference type="GO" id="GO:0005737">
    <property type="term" value="C:cytoplasm"/>
    <property type="evidence" value="ECO:0007669"/>
    <property type="project" value="UniProtKB-SubCell"/>
</dbReference>
<dbReference type="GO" id="GO:0002143">
    <property type="term" value="P:tRNA wobble position uridine thiolation"/>
    <property type="evidence" value="ECO:0007669"/>
    <property type="project" value="TreeGrafter"/>
</dbReference>
<feature type="binding site" evidence="9">
    <location>
        <position position="35"/>
    </location>
    <ligand>
        <name>ATP</name>
        <dbReference type="ChEBI" id="CHEBI:30616"/>
    </ligand>
</feature>
<dbReference type="GO" id="GO:0000049">
    <property type="term" value="F:tRNA binding"/>
    <property type="evidence" value="ECO:0007669"/>
    <property type="project" value="UniProtKB-KW"/>
</dbReference>
<evidence type="ECO:0000256" key="8">
    <source>
        <dbReference type="ARBA" id="ARBA00051542"/>
    </source>
</evidence>
<dbReference type="GO" id="GO:0005524">
    <property type="term" value="F:ATP binding"/>
    <property type="evidence" value="ECO:0007669"/>
    <property type="project" value="UniProtKB-KW"/>
</dbReference>
<dbReference type="FunFam" id="2.30.30.280:FF:000001">
    <property type="entry name" value="tRNA-specific 2-thiouridylase MnmA"/>
    <property type="match status" value="1"/>
</dbReference>
<evidence type="ECO:0000256" key="2">
    <source>
        <dbReference type="ARBA" id="ARBA00022679"/>
    </source>
</evidence>
<comment type="subcellular location">
    <subcellularLocation>
        <location evidence="9">Cytoplasm</location>
    </subcellularLocation>
</comment>
<feature type="site" description="Interaction with tRNA" evidence="9">
    <location>
        <position position="118"/>
    </location>
</feature>
<dbReference type="GO" id="GO:0103016">
    <property type="term" value="F:tRNA-uridine 2-sulfurtransferase activity"/>
    <property type="evidence" value="ECO:0007669"/>
    <property type="project" value="UniProtKB-EC"/>
</dbReference>
<reference evidence="12 13" key="1">
    <citation type="journal article" date="2011" name="Stand. Genomic Sci.">
        <title>Complete genome sequence of Desulfobulbus propionicus type strain (1pr3).</title>
        <authorList>
            <person name="Pagani I."/>
            <person name="Lapidus A."/>
            <person name="Nolan M."/>
            <person name="Lucas S."/>
            <person name="Hammon N."/>
            <person name="Deshpande S."/>
            <person name="Cheng J.F."/>
            <person name="Chertkov O."/>
            <person name="Davenport K."/>
            <person name="Tapia R."/>
            <person name="Han C."/>
            <person name="Goodwin L."/>
            <person name="Pitluck S."/>
            <person name="Liolios K."/>
            <person name="Mavromatis K."/>
            <person name="Ivanova N."/>
            <person name="Mikhailova N."/>
            <person name="Pati A."/>
            <person name="Chen A."/>
            <person name="Palaniappan K."/>
            <person name="Land M."/>
            <person name="Hauser L."/>
            <person name="Chang Y.J."/>
            <person name="Jeffries C.D."/>
            <person name="Detter J.C."/>
            <person name="Brambilla E."/>
            <person name="Kannan K.P."/>
            <person name="Djao O.D."/>
            <person name="Rohde M."/>
            <person name="Pukall R."/>
            <person name="Spring S."/>
            <person name="Goker M."/>
            <person name="Sikorski J."/>
            <person name="Woyke T."/>
            <person name="Bristow J."/>
            <person name="Eisen J.A."/>
            <person name="Markowitz V."/>
            <person name="Hugenholtz P."/>
            <person name="Kyrpides N.C."/>
            <person name="Klenk H.P."/>
        </authorList>
    </citation>
    <scope>NUCLEOTIDE SEQUENCE [LARGE SCALE GENOMIC DNA]</scope>
    <source>
        <strain evidence="13">ATCC 33891 / DSM 2032 / 1pr3</strain>
    </source>
</reference>
<dbReference type="InterPro" id="IPR023382">
    <property type="entry name" value="MnmA-like_central_sf"/>
</dbReference>
<dbReference type="AlphaFoldDB" id="A0A7U3YPV2"/>
<keyword evidence="1 9" id="KW-0820">tRNA-binding</keyword>